<evidence type="ECO:0000313" key="3">
    <source>
        <dbReference type="Proteomes" id="UP000231791"/>
    </source>
</evidence>
<dbReference type="OrthoDB" id="4328840at2"/>
<dbReference type="InterPro" id="IPR046675">
    <property type="entry name" value="DUF6545"/>
</dbReference>
<feature type="domain" description="DUF6545" evidence="1">
    <location>
        <begin position="246"/>
        <end position="372"/>
    </location>
</feature>
<dbReference type="KEGG" id="slx:SLAV_37000"/>
<dbReference type="Pfam" id="PF20182">
    <property type="entry name" value="DUF6545"/>
    <property type="match status" value="1"/>
</dbReference>
<organism evidence="2 3">
    <name type="scientific">Streptomyces lavendulae subsp. lavendulae</name>
    <dbReference type="NCBI Taxonomy" id="58340"/>
    <lineage>
        <taxon>Bacteria</taxon>
        <taxon>Bacillati</taxon>
        <taxon>Actinomycetota</taxon>
        <taxon>Actinomycetes</taxon>
        <taxon>Kitasatosporales</taxon>
        <taxon>Streptomycetaceae</taxon>
        <taxon>Streptomyces</taxon>
    </lineage>
</organism>
<dbReference type="Proteomes" id="UP000231791">
    <property type="component" value="Chromosome"/>
</dbReference>
<gene>
    <name evidence="2" type="ORF">SLAV_37000</name>
</gene>
<accession>A0A2K8PU33</accession>
<dbReference type="GeneID" id="49388358"/>
<sequence>MSDLAFFVPAALGTVAVLVRLPSLRRNRHDPLLRAVVVFLLTATGVFCFGATSVIVKVNEVTGVPNFAAPLLYSILMACCGSGIILIINWRGGPPARVRRATRWCAGTYAALAVAMFTLFALGDAPVERLEDLDTYYANTPFIREMIVLYLTGHSAAAVVMATLCGRWLSGVSRELRAGLGLLIVGFTLVLGFDVCKFAAVGARWAGADWDVLSTEAARPFVTVSFCFILLGFGVPLIVQRFKEPWRDWTRYHRLGALSRLLHGLTPTTAVVRMPLLSTVGVRRLHRESGIHDGLLTLNPYFDLALRARALAGALAEGATDEDAAADADAVMVIAAVDALRADPEREVIASSRELQTGPGEERDLVRISHALVRALAGDPGRPTPGRGRA</sequence>
<dbReference type="RefSeq" id="WP_030227848.1">
    <property type="nucleotide sequence ID" value="NZ_CP024985.1"/>
</dbReference>
<protein>
    <recommendedName>
        <fullName evidence="1">DUF6545 domain-containing protein</fullName>
    </recommendedName>
</protein>
<dbReference type="NCBIfam" id="NF042915">
    <property type="entry name" value="MAB_1171c_fam"/>
    <property type="match status" value="1"/>
</dbReference>
<name>A0A2K8PU33_STRLA</name>
<evidence type="ECO:0000313" key="2">
    <source>
        <dbReference type="EMBL" id="ATZ29165.1"/>
    </source>
</evidence>
<evidence type="ECO:0000259" key="1">
    <source>
        <dbReference type="Pfam" id="PF20182"/>
    </source>
</evidence>
<keyword evidence="3" id="KW-1185">Reference proteome</keyword>
<dbReference type="EMBL" id="CP024985">
    <property type="protein sequence ID" value="ATZ29165.1"/>
    <property type="molecule type" value="Genomic_DNA"/>
</dbReference>
<reference evidence="2 3" key="1">
    <citation type="submission" date="2017-11" db="EMBL/GenBank/DDBJ databases">
        <title>Complete genome sequence of Streptomyces lavendulae subsp. lavendulae CCM 3239 (formerly 'Streptomyces aureofaciens CCM 3239'), the producer of the angucycline-type antibiotic auricin.</title>
        <authorList>
            <person name="Busche T."/>
            <person name="Novakova R."/>
            <person name="Al'Dilaimi A."/>
            <person name="Homerova D."/>
            <person name="Feckova L."/>
            <person name="Rezuchova B."/>
            <person name="Mingyar E."/>
            <person name="Csolleiova D."/>
            <person name="Bekeova C."/>
            <person name="Winkler A."/>
            <person name="Sevcikova B."/>
            <person name="Kalinowski J."/>
            <person name="Kormanec J."/>
            <person name="Ruckert C."/>
        </authorList>
    </citation>
    <scope>NUCLEOTIDE SEQUENCE [LARGE SCALE GENOMIC DNA]</scope>
    <source>
        <strain evidence="2 3">CCM 3239</strain>
    </source>
</reference>
<proteinExistence type="predicted"/>
<dbReference type="InterPro" id="IPR050039">
    <property type="entry name" value="MAB_1171c-like"/>
</dbReference>
<dbReference type="AlphaFoldDB" id="A0A2K8PU33"/>